<dbReference type="InterPro" id="IPR046953">
    <property type="entry name" value="Spore_GerAC-like_C"/>
</dbReference>
<feature type="domain" description="Spore germination protein N-terminal" evidence="10">
    <location>
        <begin position="29"/>
        <end position="192"/>
    </location>
</feature>
<feature type="chain" id="PRO_5045316630" evidence="8">
    <location>
        <begin position="25"/>
        <end position="367"/>
    </location>
</feature>
<keyword evidence="3" id="KW-0309">Germination</keyword>
<comment type="similarity">
    <text evidence="2">Belongs to the GerABKC lipoprotein family.</text>
</comment>
<evidence type="ECO:0000313" key="12">
    <source>
        <dbReference type="Proteomes" id="UP001285921"/>
    </source>
</evidence>
<evidence type="ECO:0000259" key="9">
    <source>
        <dbReference type="Pfam" id="PF05504"/>
    </source>
</evidence>
<evidence type="ECO:0000313" key="11">
    <source>
        <dbReference type="EMBL" id="GMK44190.1"/>
    </source>
</evidence>
<proteinExistence type="inferred from homology"/>
<dbReference type="Proteomes" id="UP001285921">
    <property type="component" value="Unassembled WGS sequence"/>
</dbReference>
<evidence type="ECO:0000256" key="2">
    <source>
        <dbReference type="ARBA" id="ARBA00007886"/>
    </source>
</evidence>
<gene>
    <name evidence="11" type="primary">gerQC</name>
    <name evidence="11" type="ORF">PghCCS26_13170</name>
</gene>
<dbReference type="PANTHER" id="PTHR35789">
    <property type="entry name" value="SPORE GERMINATION PROTEIN B3"/>
    <property type="match status" value="1"/>
</dbReference>
<comment type="subcellular location">
    <subcellularLocation>
        <location evidence="1">Membrane</location>
        <topology evidence="1">Lipid-anchor</topology>
    </subcellularLocation>
</comment>
<dbReference type="Gene3D" id="3.30.300.210">
    <property type="entry name" value="Nutrient germinant receptor protein C, domain 3"/>
    <property type="match status" value="1"/>
</dbReference>
<keyword evidence="4 8" id="KW-0732">Signal</keyword>
<sequence length="367" mass="41348">MKRIRKRYLPLCALIMLMATTACSKPAALEKLQIMGVYGIDLNEEGRLQSFSSSPIFSREATKKYNITQATALSTRQSRQQLDSMSIGALTGRKLATVLVGKKLLTEKSIYPYLDVLFRDPSSEINADIAMVDGTVAEIMDSEMDDKGRLEVVLLEEIETSYEDRICVLTHAYQLEDQLLNPRVTPYVTEIKAMPREIKVVGTALLTDDGKYAGSLNNKESSLLLLLQHDIGRQIQLTFNLPSKGTVTINIKDAKLNIHSAYGEERFQFRVEVHAEAELAEQATNWKENIPVPVLEQEVSKQLQQECDKLINKIKRYHVDPIGFGYYAKAYQLSQWKKVEDNWGDAFAQADVEITTHIKLISTGAVK</sequence>
<dbReference type="PROSITE" id="PS51257">
    <property type="entry name" value="PROKAR_LIPOPROTEIN"/>
    <property type="match status" value="1"/>
</dbReference>
<dbReference type="InterPro" id="IPR038501">
    <property type="entry name" value="Spore_GerAC_C_sf"/>
</dbReference>
<dbReference type="EMBL" id="BTCL01000003">
    <property type="protein sequence ID" value="GMK44190.1"/>
    <property type="molecule type" value="Genomic_DNA"/>
</dbReference>
<evidence type="ECO:0000256" key="6">
    <source>
        <dbReference type="ARBA" id="ARBA00023139"/>
    </source>
</evidence>
<dbReference type="RefSeq" id="WP_317979238.1">
    <property type="nucleotide sequence ID" value="NZ_BTCL01000003.1"/>
</dbReference>
<dbReference type="Pfam" id="PF25198">
    <property type="entry name" value="Spore_GerAC_N"/>
    <property type="match status" value="1"/>
</dbReference>
<feature type="signal peptide" evidence="8">
    <location>
        <begin position="1"/>
        <end position="24"/>
    </location>
</feature>
<evidence type="ECO:0000256" key="4">
    <source>
        <dbReference type="ARBA" id="ARBA00022729"/>
    </source>
</evidence>
<dbReference type="PANTHER" id="PTHR35789:SF1">
    <property type="entry name" value="SPORE GERMINATION PROTEIN B3"/>
    <property type="match status" value="1"/>
</dbReference>
<evidence type="ECO:0000259" key="10">
    <source>
        <dbReference type="Pfam" id="PF25198"/>
    </source>
</evidence>
<dbReference type="InterPro" id="IPR008844">
    <property type="entry name" value="Spore_GerAC-like"/>
</dbReference>
<feature type="domain" description="Spore germination GerAC-like C-terminal" evidence="9">
    <location>
        <begin position="202"/>
        <end position="364"/>
    </location>
</feature>
<reference evidence="11 12" key="1">
    <citation type="submission" date="2023-05" db="EMBL/GenBank/DDBJ databases">
        <title>Draft genome of Paenibacillus sp. CCS26.</title>
        <authorList>
            <person name="Akita H."/>
            <person name="Shinto Y."/>
            <person name="Kimura Z."/>
        </authorList>
    </citation>
    <scope>NUCLEOTIDE SEQUENCE [LARGE SCALE GENOMIC DNA]</scope>
    <source>
        <strain evidence="11 12">CCS26</strain>
    </source>
</reference>
<evidence type="ECO:0000256" key="3">
    <source>
        <dbReference type="ARBA" id="ARBA00022544"/>
    </source>
</evidence>
<keyword evidence="7" id="KW-0449">Lipoprotein</keyword>
<comment type="caution">
    <text evidence="11">The sequence shown here is derived from an EMBL/GenBank/DDBJ whole genome shotgun (WGS) entry which is preliminary data.</text>
</comment>
<dbReference type="Pfam" id="PF05504">
    <property type="entry name" value="Spore_GerAC"/>
    <property type="match status" value="1"/>
</dbReference>
<evidence type="ECO:0000256" key="1">
    <source>
        <dbReference type="ARBA" id="ARBA00004635"/>
    </source>
</evidence>
<evidence type="ECO:0000256" key="5">
    <source>
        <dbReference type="ARBA" id="ARBA00023136"/>
    </source>
</evidence>
<keyword evidence="5" id="KW-0472">Membrane</keyword>
<dbReference type="InterPro" id="IPR057336">
    <property type="entry name" value="GerAC_N"/>
</dbReference>
<protein>
    <submittedName>
        <fullName evidence="11">Germination protein</fullName>
    </submittedName>
</protein>
<name>A0ABQ6NJA1_9BACL</name>
<dbReference type="NCBIfam" id="TIGR02887">
    <property type="entry name" value="spore_ger_x_C"/>
    <property type="match status" value="1"/>
</dbReference>
<evidence type="ECO:0000256" key="8">
    <source>
        <dbReference type="SAM" id="SignalP"/>
    </source>
</evidence>
<accession>A0ABQ6NJA1</accession>
<evidence type="ECO:0000256" key="7">
    <source>
        <dbReference type="ARBA" id="ARBA00023288"/>
    </source>
</evidence>
<keyword evidence="6" id="KW-0564">Palmitate</keyword>
<organism evidence="11 12">
    <name type="scientific">Paenibacillus glycanilyticus</name>
    <dbReference type="NCBI Taxonomy" id="126569"/>
    <lineage>
        <taxon>Bacteria</taxon>
        <taxon>Bacillati</taxon>
        <taxon>Bacillota</taxon>
        <taxon>Bacilli</taxon>
        <taxon>Bacillales</taxon>
        <taxon>Paenibacillaceae</taxon>
        <taxon>Paenibacillus</taxon>
    </lineage>
</organism>
<keyword evidence="12" id="KW-1185">Reference proteome</keyword>